<dbReference type="OMA" id="WVVYGHT"/>
<dbReference type="InterPro" id="IPR029052">
    <property type="entry name" value="Metallo-depent_PP-like"/>
</dbReference>
<dbReference type="Gene3D" id="3.60.21.10">
    <property type="match status" value="1"/>
</dbReference>
<dbReference type="HOGENOM" id="CLU_023125_3_0_1"/>
<dbReference type="VEuPathDB" id="FungiDB:PYU1_G008777"/>
<keyword evidence="3" id="KW-1185">Reference proteome</keyword>
<dbReference type="AlphaFoldDB" id="K3WUZ8"/>
<organism evidence="2 3">
    <name type="scientific">Globisporangium ultimum (strain ATCC 200006 / CBS 805.95 / DAOM BR144)</name>
    <name type="common">Pythium ultimum</name>
    <dbReference type="NCBI Taxonomy" id="431595"/>
    <lineage>
        <taxon>Eukaryota</taxon>
        <taxon>Sar</taxon>
        <taxon>Stramenopiles</taxon>
        <taxon>Oomycota</taxon>
        <taxon>Peronosporomycetes</taxon>
        <taxon>Pythiales</taxon>
        <taxon>Pythiaceae</taxon>
        <taxon>Globisporangium</taxon>
    </lineage>
</organism>
<evidence type="ECO:0000313" key="2">
    <source>
        <dbReference type="EnsemblProtists" id="PYU1_T008795"/>
    </source>
</evidence>
<evidence type="ECO:0000313" key="3">
    <source>
        <dbReference type="Proteomes" id="UP000019132"/>
    </source>
</evidence>
<dbReference type="InterPro" id="IPR050126">
    <property type="entry name" value="Ap4A_hydrolase"/>
</dbReference>
<dbReference type="GO" id="GO:0000298">
    <property type="term" value="F:endopolyphosphatase activity"/>
    <property type="evidence" value="ECO:0007669"/>
    <property type="project" value="TreeGrafter"/>
</dbReference>
<dbReference type="EMBL" id="GL376558">
    <property type="status" value="NOT_ANNOTATED_CDS"/>
    <property type="molecule type" value="Genomic_DNA"/>
</dbReference>
<dbReference type="InterPro" id="IPR004843">
    <property type="entry name" value="Calcineurin-like_PHP"/>
</dbReference>
<dbReference type="EnsemblProtists" id="PYU1_T008795">
    <property type="protein sequence ID" value="PYU1_T008795"/>
    <property type="gene ID" value="PYU1_G008777"/>
</dbReference>
<evidence type="ECO:0000259" key="1">
    <source>
        <dbReference type="Pfam" id="PF00149"/>
    </source>
</evidence>
<reference evidence="3" key="2">
    <citation type="submission" date="2010-04" db="EMBL/GenBank/DDBJ databases">
        <authorList>
            <person name="Buell R."/>
            <person name="Hamilton J."/>
            <person name="Hostetler J."/>
        </authorList>
    </citation>
    <scope>NUCLEOTIDE SEQUENCE [LARGE SCALE GENOMIC DNA]</scope>
    <source>
        <strain evidence="3">DAOM:BR144</strain>
    </source>
</reference>
<dbReference type="GO" id="GO:0006798">
    <property type="term" value="P:polyphosphate catabolic process"/>
    <property type="evidence" value="ECO:0007669"/>
    <property type="project" value="TreeGrafter"/>
</dbReference>
<dbReference type="Pfam" id="PF00149">
    <property type="entry name" value="Metallophos"/>
    <property type="match status" value="1"/>
</dbReference>
<dbReference type="PANTHER" id="PTHR42850">
    <property type="entry name" value="METALLOPHOSPHOESTERASE"/>
    <property type="match status" value="1"/>
</dbReference>
<protein>
    <recommendedName>
        <fullName evidence="1">Calcineurin-like phosphoesterase domain-containing protein</fullName>
    </recommendedName>
</protein>
<dbReference type="SUPFAM" id="SSF56300">
    <property type="entry name" value="Metallo-dependent phosphatases"/>
    <property type="match status" value="1"/>
</dbReference>
<proteinExistence type="predicted"/>
<dbReference type="PANTHER" id="PTHR42850:SF4">
    <property type="entry name" value="ZINC-DEPENDENT ENDOPOLYPHOSPHATASE"/>
    <property type="match status" value="1"/>
</dbReference>
<reference evidence="3" key="1">
    <citation type="journal article" date="2010" name="Genome Biol.">
        <title>Genome sequence of the necrotrophic plant pathogen Pythium ultimum reveals original pathogenicity mechanisms and effector repertoire.</title>
        <authorList>
            <person name="Levesque C.A."/>
            <person name="Brouwer H."/>
            <person name="Cano L."/>
            <person name="Hamilton J.P."/>
            <person name="Holt C."/>
            <person name="Huitema E."/>
            <person name="Raffaele S."/>
            <person name="Robideau G.P."/>
            <person name="Thines M."/>
            <person name="Win J."/>
            <person name="Zerillo M.M."/>
            <person name="Beakes G.W."/>
            <person name="Boore J.L."/>
            <person name="Busam D."/>
            <person name="Dumas B."/>
            <person name="Ferriera S."/>
            <person name="Fuerstenberg S.I."/>
            <person name="Gachon C.M."/>
            <person name="Gaulin E."/>
            <person name="Govers F."/>
            <person name="Grenville-Briggs L."/>
            <person name="Horner N."/>
            <person name="Hostetler J."/>
            <person name="Jiang R.H."/>
            <person name="Johnson J."/>
            <person name="Krajaejun T."/>
            <person name="Lin H."/>
            <person name="Meijer H.J."/>
            <person name="Moore B."/>
            <person name="Morris P."/>
            <person name="Phuntmart V."/>
            <person name="Puiu D."/>
            <person name="Shetty J."/>
            <person name="Stajich J.E."/>
            <person name="Tripathy S."/>
            <person name="Wawra S."/>
            <person name="van West P."/>
            <person name="Whitty B.R."/>
            <person name="Coutinho P.M."/>
            <person name="Henrissat B."/>
            <person name="Martin F."/>
            <person name="Thomas P.D."/>
            <person name="Tyler B.M."/>
            <person name="De Vries R.P."/>
            <person name="Kamoun S."/>
            <person name="Yandell M."/>
            <person name="Tisserat N."/>
            <person name="Buell C.R."/>
        </authorList>
    </citation>
    <scope>NUCLEOTIDE SEQUENCE</scope>
    <source>
        <strain evidence="3">DAOM:BR144</strain>
    </source>
</reference>
<dbReference type="eggNOG" id="KOG0371">
    <property type="taxonomic scope" value="Eukaryota"/>
</dbReference>
<reference evidence="2" key="3">
    <citation type="submission" date="2015-02" db="UniProtKB">
        <authorList>
            <consortium name="EnsemblProtists"/>
        </authorList>
    </citation>
    <scope>IDENTIFICATION</scope>
    <source>
        <strain evidence="2">DAOM BR144</strain>
    </source>
</reference>
<accession>K3WUZ8</accession>
<dbReference type="GO" id="GO:0016791">
    <property type="term" value="F:phosphatase activity"/>
    <property type="evidence" value="ECO:0007669"/>
    <property type="project" value="TreeGrafter"/>
</dbReference>
<dbReference type="GO" id="GO:0005737">
    <property type="term" value="C:cytoplasm"/>
    <property type="evidence" value="ECO:0007669"/>
    <property type="project" value="TreeGrafter"/>
</dbReference>
<dbReference type="Proteomes" id="UP000019132">
    <property type="component" value="Unassembled WGS sequence"/>
</dbReference>
<feature type="domain" description="Calcineurin-like phosphoesterase" evidence="1">
    <location>
        <begin position="29"/>
        <end position="181"/>
    </location>
</feature>
<dbReference type="InParanoid" id="K3WUZ8"/>
<name>K3WUZ8_GLOUD</name>
<sequence length="268" mass="29142">MAAPMERAHPNVALPKVLHQVAELPPSVRAVIVGDVHACYEELLELLHACAFDAASDTLVLVGDLVNKGPQPLEVVRFARETKALCVRGNHDDAALSAYYAWQANGCAPGSTGSYSYVEQFTPEDVQFLEQLPFTVTLPNQNAIVVHAGLVPGVPLSAQQPRHMYKMRYLHQVPADQETAAADEQEDGRSTAWVASETKLAELDGAQTQWATQWKGPLHVYFGHDAVPGLQQEAFATGLDTGCCYGRQLSACILPFLIVDTSKTKFTT</sequence>
<dbReference type="CDD" id="cd00144">
    <property type="entry name" value="MPP_PPP_family"/>
    <property type="match status" value="1"/>
</dbReference>
<dbReference type="STRING" id="431595.K3WUZ8"/>